<dbReference type="AlphaFoldDB" id="A0A6M4H5U0"/>
<evidence type="ECO:0000256" key="1">
    <source>
        <dbReference type="SAM" id="Phobius"/>
    </source>
</evidence>
<dbReference type="InParanoid" id="A0A6M4H5U0"/>
<evidence type="ECO:0000313" key="2">
    <source>
        <dbReference type="EMBL" id="QJR14308.1"/>
    </source>
</evidence>
<feature type="transmembrane region" description="Helical" evidence="1">
    <location>
        <begin position="6"/>
        <end position="23"/>
    </location>
</feature>
<feature type="transmembrane region" description="Helical" evidence="1">
    <location>
        <begin position="28"/>
        <end position="47"/>
    </location>
</feature>
<accession>A0A6M4H5U0</accession>
<gene>
    <name evidence="2" type="ORF">DSM104440_01103</name>
</gene>
<sequence length="199" mass="20256">MLYVAIFSVPFFAGLLPAMFFGARNVAIIGGITLGAVILGAMASGNAGDSGSILLIALVGIPLVALAFGLGVAIGNAIRIKTQGQPAKRLQAVGASVLVLAAGVGPIAYAAWQNASDSRQDKEAAMAFVAQQANVTALIGPVTAQVVTSSQENALAAPPTKGYTLLVTGERGEALVTVTFQGEKPARRITLDKVAAQRR</sequence>
<keyword evidence="3" id="KW-1185">Reference proteome</keyword>
<dbReference type="Proteomes" id="UP000503096">
    <property type="component" value="Chromosome"/>
</dbReference>
<dbReference type="EMBL" id="CP053073">
    <property type="protein sequence ID" value="QJR14308.1"/>
    <property type="molecule type" value="Genomic_DNA"/>
</dbReference>
<dbReference type="KEGG" id="upl:DSM104440_01103"/>
<organism evidence="2 3">
    <name type="scientific">Usitatibacter palustris</name>
    <dbReference type="NCBI Taxonomy" id="2732487"/>
    <lineage>
        <taxon>Bacteria</taxon>
        <taxon>Pseudomonadati</taxon>
        <taxon>Pseudomonadota</taxon>
        <taxon>Betaproteobacteria</taxon>
        <taxon>Nitrosomonadales</taxon>
        <taxon>Usitatibacteraceae</taxon>
        <taxon>Usitatibacter</taxon>
    </lineage>
</organism>
<protein>
    <submittedName>
        <fullName evidence="2">Uncharacterized protein</fullName>
    </submittedName>
</protein>
<keyword evidence="1" id="KW-0472">Membrane</keyword>
<proteinExistence type="predicted"/>
<name>A0A6M4H5U0_9PROT</name>
<feature type="transmembrane region" description="Helical" evidence="1">
    <location>
        <begin position="53"/>
        <end position="78"/>
    </location>
</feature>
<evidence type="ECO:0000313" key="3">
    <source>
        <dbReference type="Proteomes" id="UP000503096"/>
    </source>
</evidence>
<keyword evidence="1" id="KW-1133">Transmembrane helix</keyword>
<feature type="transmembrane region" description="Helical" evidence="1">
    <location>
        <begin position="90"/>
        <end position="112"/>
    </location>
</feature>
<reference evidence="2 3" key="1">
    <citation type="submission" date="2020-04" db="EMBL/GenBank/DDBJ databases">
        <title>Usitatibacter rugosus gen. nov., sp. nov. and Usitatibacter palustris sp. nov., novel members of Usitatibacteraceae fam. nov. within the order Nitrosomonadales isolated from soil.</title>
        <authorList>
            <person name="Huber K.J."/>
            <person name="Neumann-Schaal M."/>
            <person name="Geppert A."/>
            <person name="Luckner M."/>
            <person name="Wanner G."/>
            <person name="Overmann J."/>
        </authorList>
    </citation>
    <scope>NUCLEOTIDE SEQUENCE [LARGE SCALE GENOMIC DNA]</scope>
    <source>
        <strain evidence="2 3">Swamp67</strain>
    </source>
</reference>
<keyword evidence="1" id="KW-0812">Transmembrane</keyword>
<dbReference type="RefSeq" id="WP_171161077.1">
    <property type="nucleotide sequence ID" value="NZ_CP053073.1"/>
</dbReference>